<evidence type="ECO:0000256" key="3">
    <source>
        <dbReference type="SAM" id="Phobius"/>
    </source>
</evidence>
<feature type="compositionally biased region" description="Basic and acidic residues" evidence="2">
    <location>
        <begin position="192"/>
        <end position="209"/>
    </location>
</feature>
<dbReference type="PANTHER" id="PTHR28008:SF1">
    <property type="entry name" value="DOMAIN PROTEIN, PUTATIVE (AFU_ORTHOLOGUE AFUA_3G10980)-RELATED"/>
    <property type="match status" value="1"/>
</dbReference>
<feature type="domain" description="VanZ-like" evidence="4">
    <location>
        <begin position="70"/>
        <end position="165"/>
    </location>
</feature>
<keyword evidence="3" id="KW-1133">Transmembrane helix</keyword>
<protein>
    <recommendedName>
        <fullName evidence="4">VanZ-like domain-containing protein</fullName>
    </recommendedName>
</protein>
<keyword evidence="6" id="KW-1185">Reference proteome</keyword>
<keyword evidence="3" id="KW-0812">Transmembrane</keyword>
<feature type="transmembrane region" description="Helical" evidence="3">
    <location>
        <begin position="115"/>
        <end position="132"/>
    </location>
</feature>
<dbReference type="RefSeq" id="WP_069643294.1">
    <property type="nucleotide sequence ID" value="NZ_MIJE01000030.1"/>
</dbReference>
<dbReference type="PANTHER" id="PTHR28008">
    <property type="entry name" value="DOMAIN PROTEIN, PUTATIVE (AFU_ORTHOLOGUE AFUA_3G10980)-RELATED"/>
    <property type="match status" value="1"/>
</dbReference>
<feature type="transmembrane region" description="Helical" evidence="3">
    <location>
        <begin position="7"/>
        <end position="28"/>
    </location>
</feature>
<feature type="transmembrane region" description="Helical" evidence="3">
    <location>
        <begin position="91"/>
        <end position="108"/>
    </location>
</feature>
<evidence type="ECO:0000313" key="5">
    <source>
        <dbReference type="EMBL" id="OEF96711.1"/>
    </source>
</evidence>
<feature type="region of interest" description="Disordered" evidence="2">
    <location>
        <begin position="188"/>
        <end position="215"/>
    </location>
</feature>
<dbReference type="STRING" id="766136.BHF68_06455"/>
<sequence length="243" mass="27473">MRARAWIIVILLIGGLYFLSSIPGLRVLPVLSSINSAMSNIDFLIVRLSEWLAAKVPLNFGELRHIDTLTQDFLAYARDNPIIIEFFLRKVAHVVVFFIITIALFFLYHQYIKSSKISVALAFISGGIIAFVDEYRQSFVDGRVGSTVDVFIDMIGVTLATCLIVFSLFLTKAGRQRFYQQSNHEIDGDEDKEVKSDKDNDKKVVSSDEEKIDEAEAANQAKIMELQKRIDELEKDLASKDIT</sequence>
<evidence type="ECO:0000256" key="2">
    <source>
        <dbReference type="SAM" id="MobiDB-lite"/>
    </source>
</evidence>
<dbReference type="Pfam" id="PF04892">
    <property type="entry name" value="VanZ"/>
    <property type="match status" value="1"/>
</dbReference>
<accession>A0A1E5G2F0</accession>
<organism evidence="5 6">
    <name type="scientific">Desulfuribacillus alkaliarsenatis</name>
    <dbReference type="NCBI Taxonomy" id="766136"/>
    <lineage>
        <taxon>Bacteria</taxon>
        <taxon>Bacillati</taxon>
        <taxon>Bacillota</taxon>
        <taxon>Desulfuribacillia</taxon>
        <taxon>Desulfuribacillales</taxon>
        <taxon>Desulfuribacillaceae</taxon>
        <taxon>Desulfuribacillus</taxon>
    </lineage>
</organism>
<feature type="coiled-coil region" evidence="1">
    <location>
        <begin position="216"/>
        <end position="243"/>
    </location>
</feature>
<keyword evidence="3" id="KW-0472">Membrane</keyword>
<evidence type="ECO:0000313" key="6">
    <source>
        <dbReference type="Proteomes" id="UP000094296"/>
    </source>
</evidence>
<feature type="transmembrane region" description="Helical" evidence="3">
    <location>
        <begin position="152"/>
        <end position="171"/>
    </location>
</feature>
<keyword evidence="1" id="KW-0175">Coiled coil</keyword>
<evidence type="ECO:0000259" key="4">
    <source>
        <dbReference type="Pfam" id="PF04892"/>
    </source>
</evidence>
<dbReference type="InterPro" id="IPR006976">
    <property type="entry name" value="VanZ-like"/>
</dbReference>
<evidence type="ECO:0000256" key="1">
    <source>
        <dbReference type="SAM" id="Coils"/>
    </source>
</evidence>
<dbReference type="NCBIfam" id="NF037970">
    <property type="entry name" value="vanZ_1"/>
    <property type="match status" value="1"/>
</dbReference>
<gene>
    <name evidence="5" type="ORF">BHF68_06455</name>
</gene>
<proteinExistence type="predicted"/>
<name>A0A1E5G2F0_9FIRM</name>
<dbReference type="EMBL" id="MIJE01000030">
    <property type="protein sequence ID" value="OEF96711.1"/>
    <property type="molecule type" value="Genomic_DNA"/>
</dbReference>
<reference evidence="5 6" key="1">
    <citation type="submission" date="2016-09" db="EMBL/GenBank/DDBJ databases">
        <title>Draft genome sequence for the type strain of Desulfuribacillus alkaliarsenatis AHT28, an obligately anaerobic, sulfidogenic bacterium isolated from Russian soda lake sediments.</title>
        <authorList>
            <person name="Abin C.A."/>
            <person name="Hollibaugh J.T."/>
        </authorList>
    </citation>
    <scope>NUCLEOTIDE SEQUENCE [LARGE SCALE GENOMIC DNA]</scope>
    <source>
        <strain evidence="5 6">AHT28</strain>
    </source>
</reference>
<dbReference type="AlphaFoldDB" id="A0A1E5G2F0"/>
<dbReference type="Proteomes" id="UP000094296">
    <property type="component" value="Unassembled WGS sequence"/>
</dbReference>
<comment type="caution">
    <text evidence="5">The sequence shown here is derived from an EMBL/GenBank/DDBJ whole genome shotgun (WGS) entry which is preliminary data.</text>
</comment>